<dbReference type="RefSeq" id="WP_153726376.1">
    <property type="nucleotide sequence ID" value="NZ_CP045875.1"/>
</dbReference>
<evidence type="ECO:0000256" key="8">
    <source>
        <dbReference type="ARBA" id="ARBA00023235"/>
    </source>
</evidence>
<keyword evidence="8 12" id="KW-0413">Isomerase</keyword>
<evidence type="ECO:0000259" key="15">
    <source>
        <dbReference type="PROSITE" id="PS50059"/>
    </source>
</evidence>
<dbReference type="GO" id="GO:0043022">
    <property type="term" value="F:ribosome binding"/>
    <property type="evidence" value="ECO:0007669"/>
    <property type="project" value="TreeGrafter"/>
</dbReference>
<keyword evidence="7 12" id="KW-0143">Chaperone</keyword>
<dbReference type="Pfam" id="PF05698">
    <property type="entry name" value="Trigger_C"/>
    <property type="match status" value="1"/>
</dbReference>
<dbReference type="Gene3D" id="3.30.70.1050">
    <property type="entry name" value="Trigger factor ribosome-binding domain"/>
    <property type="match status" value="1"/>
</dbReference>
<name>A0A5Q2N3J3_9FIRM</name>
<evidence type="ECO:0000256" key="1">
    <source>
        <dbReference type="ARBA" id="ARBA00000971"/>
    </source>
</evidence>
<comment type="domain">
    <text evidence="12">Consists of 3 domains; the N-terminus binds the ribosome, the middle domain has PPIase activity, while the C-terminus has intrinsic chaperone activity on its own.</text>
</comment>
<dbReference type="FunFam" id="3.10.50.40:FF:000001">
    <property type="entry name" value="Trigger factor"/>
    <property type="match status" value="1"/>
</dbReference>
<dbReference type="Gene3D" id="1.10.3120.10">
    <property type="entry name" value="Trigger factor, C-terminal domain"/>
    <property type="match status" value="1"/>
</dbReference>
<dbReference type="InterPro" id="IPR027304">
    <property type="entry name" value="Trigger_fact/SurA_dom_sf"/>
</dbReference>
<dbReference type="NCBIfam" id="TIGR00115">
    <property type="entry name" value="tig"/>
    <property type="match status" value="1"/>
</dbReference>
<dbReference type="PANTHER" id="PTHR30560">
    <property type="entry name" value="TRIGGER FACTOR CHAPERONE AND PEPTIDYL-PROLYL CIS/TRANS ISOMERASE"/>
    <property type="match status" value="1"/>
</dbReference>
<dbReference type="PIRSF" id="PIRSF003095">
    <property type="entry name" value="Trigger_factor"/>
    <property type="match status" value="1"/>
</dbReference>
<dbReference type="SUPFAM" id="SSF109998">
    <property type="entry name" value="Triger factor/SurA peptide-binding domain-like"/>
    <property type="match status" value="1"/>
</dbReference>
<evidence type="ECO:0000313" key="17">
    <source>
        <dbReference type="Proteomes" id="UP000366051"/>
    </source>
</evidence>
<comment type="catalytic activity">
    <reaction evidence="1 12 13">
        <text>[protein]-peptidylproline (omega=180) = [protein]-peptidylproline (omega=0)</text>
        <dbReference type="Rhea" id="RHEA:16237"/>
        <dbReference type="Rhea" id="RHEA-COMP:10747"/>
        <dbReference type="Rhea" id="RHEA-COMP:10748"/>
        <dbReference type="ChEBI" id="CHEBI:83833"/>
        <dbReference type="ChEBI" id="CHEBI:83834"/>
        <dbReference type="EC" id="5.2.1.8"/>
    </reaction>
</comment>
<gene>
    <name evidence="12 16" type="primary">tig</name>
    <name evidence="16" type="ORF">FTV88_3312</name>
</gene>
<sequence length="432" mass="48570">MKSTVEKIDQNKVVLEVEVPVEKFEAALGKAYKKVVTKVTIPGFRKGKAPRKIVEQFYGPEILFEDALEIVVPEAYFAAVEEQGVEPVDQPNFDMVQLEVGKPLIFKATVTVKPEVALGEYKGLEYQVESVEITEEAVQQQLDSLQKRHAKMAVLSEDAEAQMGDTVTIDFQGFKDGVPFEGGKGEDYHLELGSNTFIPGFEDGLVGAKVGEERTLELTFPEEYHVADLAGQPVQFKTVLKEMKRKEYAAIDDEFAKDVSDFETLDELKEDIRKNLQTQAEQAQDREMRNTLIEKAVESVEVEIPSAMVEERAEQMLQDYGRRLEYQGLSLDKFLEMTKQDINGLRAQFTPEAEKSVKRDLVLQAIAKTENLDVSEEEINQEIETLAANYNQPADVLRKLLVDNGQLDNLTESLKADKAVQFLVDHAKAVEA</sequence>
<dbReference type="Proteomes" id="UP000366051">
    <property type="component" value="Chromosome"/>
</dbReference>
<evidence type="ECO:0000256" key="5">
    <source>
        <dbReference type="ARBA" id="ARBA00022618"/>
    </source>
</evidence>
<evidence type="ECO:0000256" key="12">
    <source>
        <dbReference type="HAMAP-Rule" id="MF_00303"/>
    </source>
</evidence>
<dbReference type="InterPro" id="IPR037041">
    <property type="entry name" value="Trigger_fac_C_sf"/>
</dbReference>
<dbReference type="PROSITE" id="PS50059">
    <property type="entry name" value="FKBP_PPIASE"/>
    <property type="match status" value="1"/>
</dbReference>
<dbReference type="HAMAP" id="MF_00303">
    <property type="entry name" value="Trigger_factor_Tig"/>
    <property type="match status" value="1"/>
</dbReference>
<evidence type="ECO:0000256" key="6">
    <source>
        <dbReference type="ARBA" id="ARBA00023110"/>
    </source>
</evidence>
<evidence type="ECO:0000256" key="9">
    <source>
        <dbReference type="ARBA" id="ARBA00023306"/>
    </source>
</evidence>
<evidence type="ECO:0000256" key="3">
    <source>
        <dbReference type="ARBA" id="ARBA00013194"/>
    </source>
</evidence>
<dbReference type="Pfam" id="PF05697">
    <property type="entry name" value="Trigger_N"/>
    <property type="match status" value="1"/>
</dbReference>
<dbReference type="PANTHER" id="PTHR30560:SF3">
    <property type="entry name" value="TRIGGER FACTOR-LIKE PROTEIN TIG, CHLOROPLASTIC"/>
    <property type="match status" value="1"/>
</dbReference>
<dbReference type="KEGG" id="hcv:FTV88_3312"/>
<evidence type="ECO:0000256" key="2">
    <source>
        <dbReference type="ARBA" id="ARBA00005464"/>
    </source>
</evidence>
<comment type="subcellular location">
    <subcellularLocation>
        <location evidence="12">Cytoplasm</location>
    </subcellularLocation>
    <text evidence="12">About half TF is bound to the ribosome near the polypeptide exit tunnel while the other half is free in the cytoplasm.</text>
</comment>
<dbReference type="AlphaFoldDB" id="A0A5Q2N3J3"/>
<evidence type="ECO:0000256" key="4">
    <source>
        <dbReference type="ARBA" id="ARBA00016902"/>
    </source>
</evidence>
<dbReference type="SUPFAM" id="SSF54534">
    <property type="entry name" value="FKBP-like"/>
    <property type="match status" value="1"/>
</dbReference>
<evidence type="ECO:0000256" key="14">
    <source>
        <dbReference type="RuleBase" id="RU003914"/>
    </source>
</evidence>
<dbReference type="Gene3D" id="3.10.50.40">
    <property type="match status" value="1"/>
</dbReference>
<dbReference type="EMBL" id="CP045875">
    <property type="protein sequence ID" value="QGG49377.1"/>
    <property type="molecule type" value="Genomic_DNA"/>
</dbReference>
<feature type="domain" description="PPIase FKBP-type" evidence="15">
    <location>
        <begin position="164"/>
        <end position="224"/>
    </location>
</feature>
<keyword evidence="6 12" id="KW-0697">Rotamase</keyword>
<dbReference type="GO" id="GO:0005737">
    <property type="term" value="C:cytoplasm"/>
    <property type="evidence" value="ECO:0007669"/>
    <property type="project" value="UniProtKB-SubCell"/>
</dbReference>
<dbReference type="Pfam" id="PF00254">
    <property type="entry name" value="FKBP_C"/>
    <property type="match status" value="1"/>
</dbReference>
<keyword evidence="9 12" id="KW-0131">Cell cycle</keyword>
<evidence type="ECO:0000256" key="7">
    <source>
        <dbReference type="ARBA" id="ARBA00023186"/>
    </source>
</evidence>
<evidence type="ECO:0000256" key="13">
    <source>
        <dbReference type="PROSITE-ProRule" id="PRU00277"/>
    </source>
</evidence>
<dbReference type="InterPro" id="IPR008880">
    <property type="entry name" value="Trigger_fac_C"/>
</dbReference>
<dbReference type="InterPro" id="IPR005215">
    <property type="entry name" value="Trig_fac"/>
</dbReference>
<dbReference type="GO" id="GO:0003755">
    <property type="term" value="F:peptidyl-prolyl cis-trans isomerase activity"/>
    <property type="evidence" value="ECO:0007669"/>
    <property type="project" value="UniProtKB-UniRule"/>
</dbReference>
<comment type="similarity">
    <text evidence="2 12 14">Belongs to the FKBP-type PPIase family. Tig subfamily.</text>
</comment>
<keyword evidence="17" id="KW-1185">Reference proteome</keyword>
<dbReference type="GO" id="GO:0051083">
    <property type="term" value="P:'de novo' cotranslational protein folding"/>
    <property type="evidence" value="ECO:0007669"/>
    <property type="project" value="TreeGrafter"/>
</dbReference>
<dbReference type="InterPro" id="IPR036611">
    <property type="entry name" value="Trigger_fac_ribosome-bd_sf"/>
</dbReference>
<reference evidence="17" key="1">
    <citation type="submission" date="2019-11" db="EMBL/GenBank/DDBJ databases">
        <title>Genome sequence of Heliorestis convoluta strain HH, an alkaliphilic and minimalistic phototrophic bacterium from a soda lake in Egypt.</title>
        <authorList>
            <person name="Dewey E.D."/>
            <person name="Stokes L.M."/>
            <person name="Burchell B.M."/>
            <person name="Shaffer K.N."/>
            <person name="Huntington A.M."/>
            <person name="Baker J.M."/>
            <person name="Nadendla S."/>
            <person name="Giglio M.G."/>
            <person name="Touchman J.W."/>
            <person name="Blankenship R.E."/>
            <person name="Madigan M.T."/>
            <person name="Sattley W.M."/>
        </authorList>
    </citation>
    <scope>NUCLEOTIDE SEQUENCE [LARGE SCALE GENOMIC DNA]</scope>
    <source>
        <strain evidence="17">HH</strain>
    </source>
</reference>
<dbReference type="GO" id="GO:0015031">
    <property type="term" value="P:protein transport"/>
    <property type="evidence" value="ECO:0007669"/>
    <property type="project" value="UniProtKB-UniRule"/>
</dbReference>
<dbReference type="InterPro" id="IPR008881">
    <property type="entry name" value="Trigger_fac_ribosome-bd_bac"/>
</dbReference>
<dbReference type="OrthoDB" id="9767721at2"/>
<protein>
    <recommendedName>
        <fullName evidence="4 12">Trigger factor</fullName>
        <shortName evidence="12">TF</shortName>
        <ecNumber evidence="3 12">5.2.1.8</ecNumber>
    </recommendedName>
    <alternativeName>
        <fullName evidence="11 12">PPIase</fullName>
    </alternativeName>
</protein>
<keyword evidence="12" id="KW-0963">Cytoplasm</keyword>
<dbReference type="GO" id="GO:0044183">
    <property type="term" value="F:protein folding chaperone"/>
    <property type="evidence" value="ECO:0007669"/>
    <property type="project" value="TreeGrafter"/>
</dbReference>
<evidence type="ECO:0000256" key="11">
    <source>
        <dbReference type="ARBA" id="ARBA00029986"/>
    </source>
</evidence>
<accession>A0A5Q2N3J3</accession>
<organism evidence="16 17">
    <name type="scientific">Heliorestis convoluta</name>
    <dbReference type="NCBI Taxonomy" id="356322"/>
    <lineage>
        <taxon>Bacteria</taxon>
        <taxon>Bacillati</taxon>
        <taxon>Bacillota</taxon>
        <taxon>Clostridia</taxon>
        <taxon>Eubacteriales</taxon>
        <taxon>Heliobacteriaceae</taxon>
        <taxon>Heliorestis</taxon>
    </lineage>
</organism>
<dbReference type="EC" id="5.2.1.8" evidence="3 12"/>
<dbReference type="SUPFAM" id="SSF102735">
    <property type="entry name" value="Trigger factor ribosome-binding domain"/>
    <property type="match status" value="1"/>
</dbReference>
<keyword evidence="5 12" id="KW-0132">Cell division</keyword>
<comment type="function">
    <text evidence="10 12">Involved in protein export. Acts as a chaperone by maintaining the newly synthesized protein in an open conformation. Functions as a peptidyl-prolyl cis-trans isomerase.</text>
</comment>
<dbReference type="GO" id="GO:0051301">
    <property type="term" value="P:cell division"/>
    <property type="evidence" value="ECO:0007669"/>
    <property type="project" value="UniProtKB-KW"/>
</dbReference>
<dbReference type="InterPro" id="IPR001179">
    <property type="entry name" value="PPIase_FKBP_dom"/>
</dbReference>
<dbReference type="InterPro" id="IPR046357">
    <property type="entry name" value="PPIase_dom_sf"/>
</dbReference>
<evidence type="ECO:0000313" key="16">
    <source>
        <dbReference type="EMBL" id="QGG49377.1"/>
    </source>
</evidence>
<dbReference type="GO" id="GO:0043335">
    <property type="term" value="P:protein unfolding"/>
    <property type="evidence" value="ECO:0007669"/>
    <property type="project" value="TreeGrafter"/>
</dbReference>
<evidence type="ECO:0000256" key="10">
    <source>
        <dbReference type="ARBA" id="ARBA00024849"/>
    </source>
</evidence>
<proteinExistence type="inferred from homology"/>